<proteinExistence type="predicted"/>
<dbReference type="GO" id="GO:0009247">
    <property type="term" value="P:glycolipid biosynthetic process"/>
    <property type="evidence" value="ECO:0007669"/>
    <property type="project" value="TreeGrafter"/>
</dbReference>
<dbReference type="PANTHER" id="PTHR12286">
    <property type="entry name" value="SACCHAROPINE DEHYDROGENASE-LIKE OXIDOREDUCTASE"/>
    <property type="match status" value="1"/>
</dbReference>
<evidence type="ECO:0000259" key="1">
    <source>
        <dbReference type="Pfam" id="PF03435"/>
    </source>
</evidence>
<evidence type="ECO:0000313" key="2">
    <source>
        <dbReference type="EMBL" id="GHA05371.1"/>
    </source>
</evidence>
<keyword evidence="3" id="KW-1185">Reference proteome</keyword>
<feature type="domain" description="Saccharopine dehydrogenase NADP binding" evidence="1">
    <location>
        <begin position="8"/>
        <end position="136"/>
    </location>
</feature>
<dbReference type="InterPro" id="IPR036291">
    <property type="entry name" value="NAD(P)-bd_dom_sf"/>
</dbReference>
<dbReference type="SUPFAM" id="SSF51735">
    <property type="entry name" value="NAD(P)-binding Rossmann-fold domains"/>
    <property type="match status" value="1"/>
</dbReference>
<dbReference type="Gene3D" id="3.40.50.720">
    <property type="entry name" value="NAD(P)-binding Rossmann-like Domain"/>
    <property type="match status" value="1"/>
</dbReference>
<dbReference type="AlphaFoldDB" id="A0A918VL62"/>
<reference evidence="2" key="1">
    <citation type="journal article" date="2014" name="Int. J. Syst. Evol. Microbiol.">
        <title>Complete genome sequence of Corynebacterium casei LMG S-19264T (=DSM 44701T), isolated from a smear-ripened cheese.</title>
        <authorList>
            <consortium name="US DOE Joint Genome Institute (JGI-PGF)"/>
            <person name="Walter F."/>
            <person name="Albersmeier A."/>
            <person name="Kalinowski J."/>
            <person name="Ruckert C."/>
        </authorList>
    </citation>
    <scope>NUCLEOTIDE SEQUENCE</scope>
    <source>
        <strain evidence="2">KCTC 12711</strain>
    </source>
</reference>
<organism evidence="2 3">
    <name type="scientific">Arenicella chitinivorans</name>
    <dbReference type="NCBI Taxonomy" id="1329800"/>
    <lineage>
        <taxon>Bacteria</taxon>
        <taxon>Pseudomonadati</taxon>
        <taxon>Pseudomonadota</taxon>
        <taxon>Gammaproteobacteria</taxon>
        <taxon>Arenicellales</taxon>
        <taxon>Arenicellaceae</taxon>
        <taxon>Arenicella</taxon>
    </lineage>
</organism>
<name>A0A918VL62_9GAMM</name>
<dbReference type="InterPro" id="IPR051276">
    <property type="entry name" value="Saccharopine_DH-like_oxidrdct"/>
</dbReference>
<dbReference type="Pfam" id="PF03435">
    <property type="entry name" value="Sacchrp_dh_NADP"/>
    <property type="match status" value="1"/>
</dbReference>
<sequence length="409" mass="44637">MATRTYDVVVWGATGFTGQWVAKHLFDRYSKKQLRWAIAGRNEEKLRQVRHFIGDAKESVDLLIADSADQASLTAMAEVTKVIISTVGPYSDYGSLLVKVCAMVGTDYVDLAGEVPWMRDMIDEYSEYASKSGARIVHSCGFDSIPSDMGTFYIQQHAQQHFAESLKCVRYTLIKAKGGMSGGTIASMMNVIKLAVNNRKVRRLLGNPYALNPDLKFNGGDKRDQTGVRFSPDVQRWTAPFLMAGINTRIVRRSNALLGFRYGTDFRYSESMATGAGTKGYLAAKSISLGLKAMTLTSVTRLGRSVLRRFLPAQGEGPEVNPDSPGFYVIQFNGETRGGESVVMRLKGDSDPGYGSTSKMLAESAVCLAHDSISVDGGFWTPASAMGDALLTRLQDNAGLSFSVITDND</sequence>
<reference evidence="2" key="2">
    <citation type="submission" date="2020-09" db="EMBL/GenBank/DDBJ databases">
        <authorList>
            <person name="Sun Q."/>
            <person name="Kim S."/>
        </authorList>
    </citation>
    <scope>NUCLEOTIDE SEQUENCE</scope>
    <source>
        <strain evidence="2">KCTC 12711</strain>
    </source>
</reference>
<dbReference type="EMBL" id="BMXA01000002">
    <property type="protein sequence ID" value="GHA05371.1"/>
    <property type="molecule type" value="Genomic_DNA"/>
</dbReference>
<accession>A0A918VL62</accession>
<protein>
    <submittedName>
        <fullName evidence="2">Saccharopine dehydrogenase</fullName>
    </submittedName>
</protein>
<dbReference type="Proteomes" id="UP000614811">
    <property type="component" value="Unassembled WGS sequence"/>
</dbReference>
<comment type="caution">
    <text evidence="2">The sequence shown here is derived from an EMBL/GenBank/DDBJ whole genome shotgun (WGS) entry which is preliminary data.</text>
</comment>
<dbReference type="PANTHER" id="PTHR12286:SF5">
    <property type="entry name" value="SACCHAROPINE DEHYDROGENASE-LIKE OXIDOREDUCTASE"/>
    <property type="match status" value="1"/>
</dbReference>
<gene>
    <name evidence="2" type="ORF">GCM10008090_13690</name>
</gene>
<dbReference type="InterPro" id="IPR005097">
    <property type="entry name" value="Sacchrp_dh_NADP-bd"/>
</dbReference>
<evidence type="ECO:0000313" key="3">
    <source>
        <dbReference type="Proteomes" id="UP000614811"/>
    </source>
</evidence>
<dbReference type="GO" id="GO:0005886">
    <property type="term" value="C:plasma membrane"/>
    <property type="evidence" value="ECO:0007669"/>
    <property type="project" value="TreeGrafter"/>
</dbReference>
<dbReference type="RefSeq" id="WP_189399290.1">
    <property type="nucleotide sequence ID" value="NZ_BMXA01000002.1"/>
</dbReference>